<evidence type="ECO:0000256" key="2">
    <source>
        <dbReference type="ARBA" id="ARBA00022741"/>
    </source>
</evidence>
<dbReference type="PANTHER" id="PTHR43289">
    <property type="entry name" value="MITOGEN-ACTIVATED PROTEIN KINASE KINASE KINASE 20-RELATED"/>
    <property type="match status" value="1"/>
</dbReference>
<evidence type="ECO:0000256" key="1">
    <source>
        <dbReference type="ARBA" id="ARBA00022679"/>
    </source>
</evidence>
<dbReference type="Pfam" id="PF00069">
    <property type="entry name" value="Pkinase"/>
    <property type="match status" value="1"/>
</dbReference>
<dbReference type="InterPro" id="IPR041664">
    <property type="entry name" value="AAA_16"/>
</dbReference>
<evidence type="ECO:0000256" key="5">
    <source>
        <dbReference type="SAM" id="MobiDB-lite"/>
    </source>
</evidence>
<dbReference type="SUPFAM" id="SSF56112">
    <property type="entry name" value="Protein kinase-like (PK-like)"/>
    <property type="match status" value="1"/>
</dbReference>
<dbReference type="SUPFAM" id="SSF52540">
    <property type="entry name" value="P-loop containing nucleoside triphosphate hydrolases"/>
    <property type="match status" value="1"/>
</dbReference>
<evidence type="ECO:0000313" key="8">
    <source>
        <dbReference type="Proteomes" id="UP001207654"/>
    </source>
</evidence>
<dbReference type="InterPro" id="IPR008271">
    <property type="entry name" value="Ser/Thr_kinase_AS"/>
</dbReference>
<accession>A0ABT4A5I3</accession>
<gene>
    <name evidence="7" type="ORF">OV287_17465</name>
</gene>
<dbReference type="PROSITE" id="PS00108">
    <property type="entry name" value="PROTEIN_KINASE_ST"/>
    <property type="match status" value="1"/>
</dbReference>
<organism evidence="7 8">
    <name type="scientific">Archangium lansingense</name>
    <dbReference type="NCBI Taxonomy" id="2995310"/>
    <lineage>
        <taxon>Bacteria</taxon>
        <taxon>Pseudomonadati</taxon>
        <taxon>Myxococcota</taxon>
        <taxon>Myxococcia</taxon>
        <taxon>Myxococcales</taxon>
        <taxon>Cystobacterineae</taxon>
        <taxon>Archangiaceae</taxon>
        <taxon>Archangium</taxon>
    </lineage>
</organism>
<dbReference type="InterPro" id="IPR011009">
    <property type="entry name" value="Kinase-like_dom_sf"/>
</dbReference>
<evidence type="ECO:0000256" key="4">
    <source>
        <dbReference type="ARBA" id="ARBA00022840"/>
    </source>
</evidence>
<dbReference type="GO" id="GO:0016301">
    <property type="term" value="F:kinase activity"/>
    <property type="evidence" value="ECO:0007669"/>
    <property type="project" value="UniProtKB-KW"/>
</dbReference>
<proteinExistence type="predicted"/>
<protein>
    <submittedName>
        <fullName evidence="7">Protein kinase</fullName>
    </submittedName>
</protein>
<reference evidence="7 8" key="1">
    <citation type="submission" date="2022-11" db="EMBL/GenBank/DDBJ databases">
        <title>Minimal conservation of predation-associated metabolite biosynthetic gene clusters underscores biosynthetic potential of Myxococcota including descriptions for ten novel species: Archangium lansinium sp. nov., Myxococcus landrumus sp. nov., Nannocystis bai.</title>
        <authorList>
            <person name="Ahearne A."/>
            <person name="Stevens C."/>
            <person name="Phillips K."/>
        </authorList>
    </citation>
    <scope>NUCLEOTIDE SEQUENCE [LARGE SCALE GENOMIC DNA]</scope>
    <source>
        <strain evidence="7 8">MIWBW</strain>
    </source>
</reference>
<keyword evidence="3 7" id="KW-0418">Kinase</keyword>
<dbReference type="EMBL" id="JAPNKA010000001">
    <property type="protein sequence ID" value="MCY1076269.1"/>
    <property type="molecule type" value="Genomic_DNA"/>
</dbReference>
<comment type="caution">
    <text evidence="7">The sequence shown here is derived from an EMBL/GenBank/DDBJ whole genome shotgun (WGS) entry which is preliminary data.</text>
</comment>
<evidence type="ECO:0000256" key="3">
    <source>
        <dbReference type="ARBA" id="ARBA00022777"/>
    </source>
</evidence>
<dbReference type="RefSeq" id="WP_267535167.1">
    <property type="nucleotide sequence ID" value="NZ_JAPNKA010000001.1"/>
</dbReference>
<feature type="domain" description="Protein kinase" evidence="6">
    <location>
        <begin position="28"/>
        <end position="296"/>
    </location>
</feature>
<dbReference type="SMART" id="SM00220">
    <property type="entry name" value="S_TKc"/>
    <property type="match status" value="1"/>
</dbReference>
<name>A0ABT4A5I3_9BACT</name>
<dbReference type="PROSITE" id="PS50011">
    <property type="entry name" value="PROTEIN_KINASE_DOM"/>
    <property type="match status" value="1"/>
</dbReference>
<dbReference type="Gene3D" id="1.10.510.10">
    <property type="entry name" value="Transferase(Phosphotransferase) domain 1"/>
    <property type="match status" value="1"/>
</dbReference>
<dbReference type="Proteomes" id="UP001207654">
    <property type="component" value="Unassembled WGS sequence"/>
</dbReference>
<dbReference type="Gene3D" id="3.30.200.20">
    <property type="entry name" value="Phosphorylase Kinase, domain 1"/>
    <property type="match status" value="1"/>
</dbReference>
<keyword evidence="1" id="KW-0808">Transferase</keyword>
<evidence type="ECO:0000313" key="7">
    <source>
        <dbReference type="EMBL" id="MCY1076269.1"/>
    </source>
</evidence>
<dbReference type="InterPro" id="IPR000719">
    <property type="entry name" value="Prot_kinase_dom"/>
</dbReference>
<evidence type="ECO:0000259" key="6">
    <source>
        <dbReference type="PROSITE" id="PS50011"/>
    </source>
</evidence>
<sequence length="928" mass="100564">MDSDKTAPTPPGSTPGPHSRGMLIAGRFAIEDLAGRGGMGTVYRARDRSTGQTVALKLLHALTSQQAAMRFNREAVLLAGLNHPGIVSYVAHGTADGEQPFLAMEWLEGEDLARRLIRQPLSVSETLLLLRRATEALTAAHRQGIVHRDIKPSNLFLRASRPEDAVVLDFGLARQAVPSLLGVTGIGTVVGTPGYMAPEQASSQPEIPPAADIFSLGCVLYECLTGKPPFEAPHFAAALAKILFAEPAPLHTLRPGLPSGLQVLVDRMLAKDPKWRLPDADNLLKAIGALESVPELLVPRIETELRLHSMAGAEQKLVSVLLASFGSVALNEETPDWDSGVALRDSLRTTLSAYGARVELLADGSLVATLVPERGTATDQAALAARCALTFKERWPEASVVLTTGLGVFNERLPVGEAMDRAGRLLRQLERMPASSSVVLDEVTAGLLGPGFQLSRLDSGAFLLQGEQQGADASRPLLGKPTPCVGREQELALLDFSLNATIEEPAARALLVTAPAGAGKSRLRHEFLRRLEQREQKPLVLHGRGDPMSAGASYGLLGQALRQLCGIVEGESLETRRVRLYQRVALHLPKVVAREVAELLGELCAVPFPDEGRLQLQAARSDPLLMSTQVGRALLAFLEAECSRQPVLLVLEDLHWSDALTVKLVDEALRALAEQPFMVLALARPEVKELFPGLWSRRLQELPLNGLSRRAGAKLVREVLGPEVPEEVVRKVVELSDGNALFLEELIRMATEARGEKAPDTVLAVLQVRLMRMEPGARQVLLAASVFGRTFWRGGVASLLEPLVGEVLERHLRQLVEQELIEPQEGGRFAGAGEYRFRHALVRDAAYGLVPDTLRPTGHRLAGEWLERMGDPDPLELATHFQIGQQPQRALPFYLQAAERFLKRHDLTGLLKCANGALACGFGGEAPN</sequence>
<dbReference type="Pfam" id="PF13191">
    <property type="entry name" value="AAA_16"/>
    <property type="match status" value="1"/>
</dbReference>
<dbReference type="InterPro" id="IPR027417">
    <property type="entry name" value="P-loop_NTPase"/>
</dbReference>
<dbReference type="PANTHER" id="PTHR43289:SF6">
    <property type="entry name" value="SERINE_THREONINE-PROTEIN KINASE NEKL-3"/>
    <property type="match status" value="1"/>
</dbReference>
<dbReference type="CDD" id="cd14014">
    <property type="entry name" value="STKc_PknB_like"/>
    <property type="match status" value="1"/>
</dbReference>
<keyword evidence="4" id="KW-0067">ATP-binding</keyword>
<keyword evidence="8" id="KW-1185">Reference proteome</keyword>
<feature type="region of interest" description="Disordered" evidence="5">
    <location>
        <begin position="1"/>
        <end position="21"/>
    </location>
</feature>
<keyword evidence="2" id="KW-0547">Nucleotide-binding</keyword>